<dbReference type="Proteomes" id="UP000018144">
    <property type="component" value="Unassembled WGS sequence"/>
</dbReference>
<proteinExistence type="predicted"/>
<reference evidence="1 2" key="1">
    <citation type="journal article" date="2013" name="PLoS Genet.">
        <title>The genome and development-dependent transcriptomes of Pyronema confluens: a window into fungal evolution.</title>
        <authorList>
            <person name="Traeger S."/>
            <person name="Altegoer F."/>
            <person name="Freitag M."/>
            <person name="Gabaldon T."/>
            <person name="Kempken F."/>
            <person name="Kumar A."/>
            <person name="Marcet-Houben M."/>
            <person name="Poggeler S."/>
            <person name="Stajich J.E."/>
            <person name="Nowrousian M."/>
        </authorList>
    </citation>
    <scope>NUCLEOTIDE SEQUENCE [LARGE SCALE GENOMIC DNA]</scope>
    <source>
        <strain evidence="2">CBS 100304</strain>
        <tissue evidence="1">Vegetative mycelium</tissue>
    </source>
</reference>
<name>U4L8A4_PYROM</name>
<sequence>MPSTSDSNVNSEGIIP</sequence>
<evidence type="ECO:0000313" key="1">
    <source>
        <dbReference type="EMBL" id="CCX13077.1"/>
    </source>
</evidence>
<evidence type="ECO:0000313" key="2">
    <source>
        <dbReference type="Proteomes" id="UP000018144"/>
    </source>
</evidence>
<dbReference type="AlphaFoldDB" id="U4L8A4"/>
<organism evidence="1 2">
    <name type="scientific">Pyronema omphalodes (strain CBS 100304)</name>
    <name type="common">Pyronema confluens</name>
    <dbReference type="NCBI Taxonomy" id="1076935"/>
    <lineage>
        <taxon>Eukaryota</taxon>
        <taxon>Fungi</taxon>
        <taxon>Dikarya</taxon>
        <taxon>Ascomycota</taxon>
        <taxon>Pezizomycotina</taxon>
        <taxon>Pezizomycetes</taxon>
        <taxon>Pezizales</taxon>
        <taxon>Pyronemataceae</taxon>
        <taxon>Pyronema</taxon>
    </lineage>
</organism>
<gene>
    <name evidence="1" type="ORF">PCON_12670</name>
</gene>
<dbReference type="EMBL" id="HF935777">
    <property type="protein sequence ID" value="CCX13077.1"/>
    <property type="molecule type" value="Genomic_DNA"/>
</dbReference>
<accession>U4L8A4</accession>
<keyword evidence="2" id="KW-1185">Reference proteome</keyword>
<protein>
    <submittedName>
        <fullName evidence="1">Uncharacterized protein</fullName>
    </submittedName>
</protein>